<dbReference type="Proteomes" id="UP000051952">
    <property type="component" value="Unassembled WGS sequence"/>
</dbReference>
<proteinExistence type="predicted"/>
<gene>
    <name evidence="3" type="ORF">BSAL_27055</name>
</gene>
<evidence type="ECO:0000313" key="3">
    <source>
        <dbReference type="EMBL" id="CUG90495.1"/>
    </source>
</evidence>
<feature type="transmembrane region" description="Helical" evidence="2">
    <location>
        <begin position="279"/>
        <end position="297"/>
    </location>
</feature>
<feature type="compositionally biased region" description="Low complexity" evidence="1">
    <location>
        <begin position="630"/>
        <end position="646"/>
    </location>
</feature>
<feature type="compositionally biased region" description="Basic and acidic residues" evidence="1">
    <location>
        <begin position="647"/>
        <end position="659"/>
    </location>
</feature>
<dbReference type="EMBL" id="CYKH01001837">
    <property type="protein sequence ID" value="CUG90495.1"/>
    <property type="molecule type" value="Genomic_DNA"/>
</dbReference>
<feature type="transmembrane region" description="Helical" evidence="2">
    <location>
        <begin position="125"/>
        <end position="147"/>
    </location>
</feature>
<sequence>MFLSSEHHHDEFDVPASPLAMTTRQHRSHDNFKSVFDATTAAAGKSAALMSTTSQLMQSPSQWNIINPWTLGFQRPQHEQWFTTWFYHHSRNTTFIGSIVLVVNIAAILNAALPYESRHFLSYQLSLFLALGFSVIGAASALVNIILQRWYLPTTTNIVASGRSAEVIRKDPVWFTFYSWWELSLLMTHLSSVVLSFVYVTEKPVGCIGADPVLDPIENQLCIRNLAFDALLLLPIIGQGFAFPLRWQLHVPVTVGILFVFFVVRIIPGVSVYDSKFMATITCVFGIPVVVLAIVRYSRERDLRRLFLSKLQLETSMEQLTILSARRETLLVPWVPLPAEEQVKLLRSTNNYLWGLGSHTVVGVLQLANFERWVGGAGACEAARALNALVAVADKYYEQLTPLSMLILKCHVDGDRFLLVCPETKDAGLLMLLLLRASREYDEHNVHTTADHTRPQVVSAVACGLIGVAAIGASGTLSPLGPGMDTVNALLAKVDAILMNTTQPKQLAAMMSLNAYKLLPNAAASQSIAKAVSNSSLQIDALPAALCEFLPDPSLSIVHHSFSVVFHYAADFVDSEKQRRLENSSSEPFFATDSFQIWVDHADTSVKSRHVCKNFEYSPGSVSKQRHFHSSSTFDAQATTTQSTSRARQDDNTTLEHDVPQTTTADSSSPTHLHNLSKTSIHHLYEGGGGSVSFVDTPSTSATHHQDSRSAARAIHHHDAPAPPPPRVVDSAPASSHLPPMTPMLVVPKPYLTEGPMVVATAATPTIDRL</sequence>
<keyword evidence="4" id="KW-1185">Reference proteome</keyword>
<evidence type="ECO:0000313" key="4">
    <source>
        <dbReference type="Proteomes" id="UP000051952"/>
    </source>
</evidence>
<evidence type="ECO:0000256" key="1">
    <source>
        <dbReference type="SAM" id="MobiDB-lite"/>
    </source>
</evidence>
<name>A0A0S4JGA2_BODSA</name>
<evidence type="ECO:0000256" key="2">
    <source>
        <dbReference type="SAM" id="Phobius"/>
    </source>
</evidence>
<accession>A0A0S4JGA2</accession>
<keyword evidence="2 3" id="KW-0812">Transmembrane</keyword>
<feature type="compositionally biased region" description="Polar residues" evidence="1">
    <location>
        <begin position="694"/>
        <end position="703"/>
    </location>
</feature>
<dbReference type="AlphaFoldDB" id="A0A0S4JGA2"/>
<dbReference type="VEuPathDB" id="TriTrypDB:BSAL_27055"/>
<feature type="transmembrane region" description="Helical" evidence="2">
    <location>
        <begin position="221"/>
        <end position="243"/>
    </location>
</feature>
<protein>
    <submittedName>
        <fullName evidence="3">Transmembrane protein, putative</fullName>
    </submittedName>
</protein>
<reference evidence="4" key="1">
    <citation type="submission" date="2015-09" db="EMBL/GenBank/DDBJ databases">
        <authorList>
            <consortium name="Pathogen Informatics"/>
        </authorList>
    </citation>
    <scope>NUCLEOTIDE SEQUENCE [LARGE SCALE GENOMIC DNA]</scope>
    <source>
        <strain evidence="4">Lake Konstanz</strain>
    </source>
</reference>
<feature type="region of interest" description="Disordered" evidence="1">
    <location>
        <begin position="692"/>
        <end position="733"/>
    </location>
</feature>
<keyword evidence="2" id="KW-0472">Membrane</keyword>
<feature type="region of interest" description="Disordered" evidence="1">
    <location>
        <begin position="619"/>
        <end position="674"/>
    </location>
</feature>
<feature type="transmembrane region" description="Helical" evidence="2">
    <location>
        <begin position="249"/>
        <end position="267"/>
    </location>
</feature>
<feature type="transmembrane region" description="Helical" evidence="2">
    <location>
        <begin position="95"/>
        <end position="113"/>
    </location>
</feature>
<organism evidence="3 4">
    <name type="scientific">Bodo saltans</name>
    <name type="common">Flagellated protozoan</name>
    <dbReference type="NCBI Taxonomy" id="75058"/>
    <lineage>
        <taxon>Eukaryota</taxon>
        <taxon>Discoba</taxon>
        <taxon>Euglenozoa</taxon>
        <taxon>Kinetoplastea</taxon>
        <taxon>Metakinetoplastina</taxon>
        <taxon>Eubodonida</taxon>
        <taxon>Bodonidae</taxon>
        <taxon>Bodo</taxon>
    </lineage>
</organism>
<feature type="compositionally biased region" description="Polar residues" evidence="1">
    <location>
        <begin position="660"/>
        <end position="674"/>
    </location>
</feature>
<feature type="transmembrane region" description="Helical" evidence="2">
    <location>
        <begin position="180"/>
        <end position="200"/>
    </location>
</feature>
<keyword evidence="2" id="KW-1133">Transmembrane helix</keyword>